<dbReference type="PROSITE" id="PS50283">
    <property type="entry name" value="NA_SOLUT_SYMP_3"/>
    <property type="match status" value="1"/>
</dbReference>
<feature type="transmembrane region" description="Helical" evidence="11">
    <location>
        <begin position="6"/>
        <end position="26"/>
    </location>
</feature>
<comment type="similarity">
    <text evidence="2">Belongs to the sodium:solute symporter (SSF) (TC 2.A.21) family.</text>
</comment>
<accession>A0A3B0S7I9</accession>
<evidence type="ECO:0000256" key="11">
    <source>
        <dbReference type="SAM" id="Phobius"/>
    </source>
</evidence>
<dbReference type="InterPro" id="IPR038377">
    <property type="entry name" value="Na/Glc_symporter_sf"/>
</dbReference>
<feature type="transmembrane region" description="Helical" evidence="11">
    <location>
        <begin position="46"/>
        <end position="65"/>
    </location>
</feature>
<dbReference type="InterPro" id="IPR051163">
    <property type="entry name" value="Sodium:Solute_Symporter_SSF"/>
</dbReference>
<evidence type="ECO:0000256" key="1">
    <source>
        <dbReference type="ARBA" id="ARBA00004651"/>
    </source>
</evidence>
<feature type="transmembrane region" description="Helical" evidence="11">
    <location>
        <begin position="282"/>
        <end position="307"/>
    </location>
</feature>
<feature type="transmembrane region" description="Helical" evidence="11">
    <location>
        <begin position="242"/>
        <end position="261"/>
    </location>
</feature>
<evidence type="ECO:0000256" key="6">
    <source>
        <dbReference type="ARBA" id="ARBA00022989"/>
    </source>
</evidence>
<keyword evidence="4" id="KW-1003">Cell membrane</keyword>
<feature type="transmembrane region" description="Helical" evidence="11">
    <location>
        <begin position="398"/>
        <end position="418"/>
    </location>
</feature>
<feature type="transmembrane region" description="Helical" evidence="11">
    <location>
        <begin position="489"/>
        <end position="509"/>
    </location>
</feature>
<evidence type="ECO:0000256" key="8">
    <source>
        <dbReference type="ARBA" id="ARBA00023065"/>
    </source>
</evidence>
<dbReference type="InterPro" id="IPR001734">
    <property type="entry name" value="Na/solute_symporter"/>
</dbReference>
<dbReference type="PANTHER" id="PTHR42985">
    <property type="entry name" value="SODIUM-COUPLED MONOCARBOXYLATE TRANSPORTER"/>
    <property type="match status" value="1"/>
</dbReference>
<keyword evidence="6 11" id="KW-1133">Transmembrane helix</keyword>
<organism evidence="12">
    <name type="scientific">hydrothermal vent metagenome</name>
    <dbReference type="NCBI Taxonomy" id="652676"/>
    <lineage>
        <taxon>unclassified sequences</taxon>
        <taxon>metagenomes</taxon>
        <taxon>ecological metagenomes</taxon>
    </lineage>
</organism>
<dbReference type="Pfam" id="PF00474">
    <property type="entry name" value="SSF"/>
    <property type="match status" value="1"/>
</dbReference>
<reference evidence="12" key="1">
    <citation type="submission" date="2018-06" db="EMBL/GenBank/DDBJ databases">
        <authorList>
            <person name="Zhirakovskaya E."/>
        </authorList>
    </citation>
    <scope>NUCLEOTIDE SEQUENCE</scope>
</reference>
<feature type="transmembrane region" description="Helical" evidence="11">
    <location>
        <begin position="162"/>
        <end position="183"/>
    </location>
</feature>
<keyword evidence="10" id="KW-0739">Sodium transport</keyword>
<dbReference type="AlphaFoldDB" id="A0A3B0S7I9"/>
<keyword evidence="9 11" id="KW-0472">Membrane</keyword>
<dbReference type="CDD" id="cd11493">
    <property type="entry name" value="SLC5sbd_NIS-like_u1"/>
    <property type="match status" value="1"/>
</dbReference>
<dbReference type="EMBL" id="UOEH01000361">
    <property type="protein sequence ID" value="VAW02295.1"/>
    <property type="molecule type" value="Genomic_DNA"/>
</dbReference>
<keyword evidence="3" id="KW-0813">Transport</keyword>
<evidence type="ECO:0000256" key="9">
    <source>
        <dbReference type="ARBA" id="ARBA00023136"/>
    </source>
</evidence>
<dbReference type="GO" id="GO:0005886">
    <property type="term" value="C:plasma membrane"/>
    <property type="evidence" value="ECO:0007669"/>
    <property type="project" value="UniProtKB-SubCell"/>
</dbReference>
<dbReference type="PANTHER" id="PTHR42985:SF47">
    <property type="entry name" value="INTEGRAL MEMBRANE TRANSPORT PROTEIN"/>
    <property type="match status" value="1"/>
</dbReference>
<keyword evidence="8" id="KW-0406">Ion transport</keyword>
<feature type="transmembrane region" description="Helical" evidence="11">
    <location>
        <begin position="139"/>
        <end position="156"/>
    </location>
</feature>
<proteinExistence type="inferred from homology"/>
<sequence length="520" mass="56768">MTEFSLADWMVVVGYLVILAMFGWFFSRKGASSARDYFLGGNEMSLWLVTISVLATTQSAATFLGGPDYGYRGDYTYLSTFIGAFLAAVFVAKILVPRFYAIRATTVYELLAVKFGDRATKAAGAMYLIGRVFANGARLYMAAIAVSMILFADVAATSVITASFAIVLLGFVFTFVGGIRSVIWSDFVQFLIYAGAAIGVLIYLRMQIPLPFVDILDALANTPSGQNKLTLIDFSFSFSQPFSIWAVGTGVFLLYVGNFGLDQDTTQRLLSCKDEKGGGKAIIFSVLIAIPLVWVFVSIGELLHIFYERPDLMARADTMNVASEFQGETITVFMFYILSEIPSGLRGLVTVGVLAAAISTLNSGLNSMSSVLIEDFYRPWIERRRKLPPGHFVNAGRIGMAVFALSLFLMSAVCFYWQRYAQMPLLEFALSVMTFAYAGLLGVFFVAVFTNRGSANSVIAALIIGFFVILAQQAFMIDILGLPEAMKNIAFPWKLCVGVIVAAVVCSIGKTNVRKISGNK</sequence>
<evidence type="ECO:0000256" key="10">
    <source>
        <dbReference type="ARBA" id="ARBA00023201"/>
    </source>
</evidence>
<evidence type="ECO:0000256" key="3">
    <source>
        <dbReference type="ARBA" id="ARBA00022448"/>
    </source>
</evidence>
<evidence type="ECO:0000256" key="7">
    <source>
        <dbReference type="ARBA" id="ARBA00023053"/>
    </source>
</evidence>
<gene>
    <name evidence="12" type="ORF">MNBD_ALPHA05-2385</name>
</gene>
<feature type="transmembrane region" description="Helical" evidence="11">
    <location>
        <begin position="190"/>
        <end position="208"/>
    </location>
</feature>
<feature type="transmembrane region" description="Helical" evidence="11">
    <location>
        <begin position="348"/>
        <end position="377"/>
    </location>
</feature>
<dbReference type="GO" id="GO:0015293">
    <property type="term" value="F:symporter activity"/>
    <property type="evidence" value="ECO:0007669"/>
    <property type="project" value="TreeGrafter"/>
</dbReference>
<evidence type="ECO:0000313" key="12">
    <source>
        <dbReference type="EMBL" id="VAW02295.1"/>
    </source>
</evidence>
<evidence type="ECO:0000256" key="4">
    <source>
        <dbReference type="ARBA" id="ARBA00022475"/>
    </source>
</evidence>
<keyword evidence="7" id="KW-0915">Sodium</keyword>
<keyword evidence="5 11" id="KW-0812">Transmembrane</keyword>
<evidence type="ECO:0000256" key="5">
    <source>
        <dbReference type="ARBA" id="ARBA00022692"/>
    </source>
</evidence>
<feature type="transmembrane region" description="Helical" evidence="11">
    <location>
        <begin position="430"/>
        <end position="450"/>
    </location>
</feature>
<protein>
    <submittedName>
        <fullName evidence="12">Sodium/solute symporter</fullName>
    </submittedName>
</protein>
<comment type="subcellular location">
    <subcellularLocation>
        <location evidence="1">Cell membrane</location>
        <topology evidence="1">Multi-pass membrane protein</topology>
    </subcellularLocation>
</comment>
<feature type="transmembrane region" description="Helical" evidence="11">
    <location>
        <begin position="77"/>
        <end position="96"/>
    </location>
</feature>
<dbReference type="GO" id="GO:0006814">
    <property type="term" value="P:sodium ion transport"/>
    <property type="evidence" value="ECO:0007669"/>
    <property type="project" value="UniProtKB-KW"/>
</dbReference>
<evidence type="ECO:0000256" key="2">
    <source>
        <dbReference type="ARBA" id="ARBA00006434"/>
    </source>
</evidence>
<name>A0A3B0S7I9_9ZZZZ</name>
<feature type="transmembrane region" description="Helical" evidence="11">
    <location>
        <begin position="457"/>
        <end position="477"/>
    </location>
</feature>
<dbReference type="Gene3D" id="1.20.1730.10">
    <property type="entry name" value="Sodium/glucose cotransporter"/>
    <property type="match status" value="1"/>
</dbReference>